<evidence type="ECO:0000256" key="1">
    <source>
        <dbReference type="SAM" id="MobiDB-lite"/>
    </source>
</evidence>
<name>A0A9D4UWH2_ADICA</name>
<proteinExistence type="predicted"/>
<feature type="region of interest" description="Disordered" evidence="1">
    <location>
        <begin position="15"/>
        <end position="44"/>
    </location>
</feature>
<keyword evidence="3" id="KW-1185">Reference proteome</keyword>
<gene>
    <name evidence="2" type="ORF">GOP47_0010673</name>
</gene>
<evidence type="ECO:0000313" key="3">
    <source>
        <dbReference type="Proteomes" id="UP000886520"/>
    </source>
</evidence>
<dbReference type="Proteomes" id="UP000886520">
    <property type="component" value="Chromosome 10"/>
</dbReference>
<organism evidence="2 3">
    <name type="scientific">Adiantum capillus-veneris</name>
    <name type="common">Maidenhair fern</name>
    <dbReference type="NCBI Taxonomy" id="13818"/>
    <lineage>
        <taxon>Eukaryota</taxon>
        <taxon>Viridiplantae</taxon>
        <taxon>Streptophyta</taxon>
        <taxon>Embryophyta</taxon>
        <taxon>Tracheophyta</taxon>
        <taxon>Polypodiopsida</taxon>
        <taxon>Polypodiidae</taxon>
        <taxon>Polypodiales</taxon>
        <taxon>Pteridineae</taxon>
        <taxon>Pteridaceae</taxon>
        <taxon>Vittarioideae</taxon>
        <taxon>Adiantum</taxon>
    </lineage>
</organism>
<accession>A0A9D4UWH2</accession>
<protein>
    <submittedName>
        <fullName evidence="2">Uncharacterized protein</fullName>
    </submittedName>
</protein>
<reference evidence="2" key="1">
    <citation type="submission" date="2021-01" db="EMBL/GenBank/DDBJ databases">
        <title>Adiantum capillus-veneris genome.</title>
        <authorList>
            <person name="Fang Y."/>
            <person name="Liao Q."/>
        </authorList>
    </citation>
    <scope>NUCLEOTIDE SEQUENCE</scope>
    <source>
        <strain evidence="2">H3</strain>
        <tissue evidence="2">Leaf</tissue>
    </source>
</reference>
<dbReference type="AlphaFoldDB" id="A0A9D4UWH2"/>
<comment type="caution">
    <text evidence="2">The sequence shown here is derived from an EMBL/GenBank/DDBJ whole genome shotgun (WGS) entry which is preliminary data.</text>
</comment>
<sequence length="75" mass="7716">MTGGVVATAVALNNDSGKGLQDAGEGLHSSDRVQSMGGTIAHGNNVGRWAVPTSFKCTTTIVDVNGGRWETQRAT</sequence>
<evidence type="ECO:0000313" key="2">
    <source>
        <dbReference type="EMBL" id="KAI5074712.1"/>
    </source>
</evidence>
<dbReference type="EMBL" id="JABFUD020000010">
    <property type="protein sequence ID" value="KAI5074712.1"/>
    <property type="molecule type" value="Genomic_DNA"/>
</dbReference>